<dbReference type="InterPro" id="IPR011333">
    <property type="entry name" value="SKP1/BTB/POZ_sf"/>
</dbReference>
<dbReference type="Gene3D" id="3.30.710.10">
    <property type="entry name" value="Potassium Channel Kv1.1, Chain A"/>
    <property type="match status" value="1"/>
</dbReference>
<protein>
    <recommendedName>
        <fullName evidence="3">BTB domain-containing protein</fullName>
    </recommendedName>
</protein>
<keyword evidence="2" id="KW-1185">Reference proteome</keyword>
<reference evidence="1 2" key="1">
    <citation type="submission" date="2017-12" db="EMBL/GenBank/DDBJ databases">
        <title>Comparative genomics of Botrytis spp.</title>
        <authorList>
            <person name="Valero-Jimenez C.A."/>
            <person name="Tapia P."/>
            <person name="Veloso J."/>
            <person name="Silva-Moreno E."/>
            <person name="Staats M."/>
            <person name="Valdes J.H."/>
            <person name="Van Kan J.A.L."/>
        </authorList>
    </citation>
    <scope>NUCLEOTIDE SEQUENCE [LARGE SCALE GENOMIC DNA]</scope>
    <source>
        <strain evidence="1 2">Bt9001</strain>
    </source>
</reference>
<dbReference type="Proteomes" id="UP000297777">
    <property type="component" value="Unassembled WGS sequence"/>
</dbReference>
<evidence type="ECO:0000313" key="2">
    <source>
        <dbReference type="Proteomes" id="UP000297777"/>
    </source>
</evidence>
<gene>
    <name evidence="1" type="ORF">BTUL_0041g00190</name>
</gene>
<name>A0A4Z1ESV0_9HELO</name>
<accession>A0A4Z1ESV0</accession>
<comment type="caution">
    <text evidence="1">The sequence shown here is derived from an EMBL/GenBank/DDBJ whole genome shotgun (WGS) entry which is preliminary data.</text>
</comment>
<dbReference type="EMBL" id="PQXH01000041">
    <property type="protein sequence ID" value="TGO15335.1"/>
    <property type="molecule type" value="Genomic_DNA"/>
</dbReference>
<dbReference type="OrthoDB" id="2129688at2759"/>
<sequence>MAQQYKKRKRNEDLTPARQELLSPIIFLARGIKADTRFTLFRQEFHLHSSGLKHHSSYFRKFLDSANKQPAPASALFKYDYRSVVDEDGSWALMPVSDSPEITDQQMTLVDGFKEETEALRKLLCAIHSKKYRIETADELKRLTCLADYYCALPVVSGTLTGALFRSSMFEASAPEYGAPVDCECHDESVSLLLVARKLRHGLLFRECLIHTVGRWDSLSDIEKRQIEEDPKLYTLVQIKLKVLYELLAKTQGKLLWTVFQGKFNVLKTAVGRSYPTPSIGGSVSMYKALSEERSFYDLIKKVETMGLAHLMFSLLKNNLALGCSRQDPGKVGGIFEKTFLCTEIEDNELPWDSEEIDW</sequence>
<proteinExistence type="predicted"/>
<evidence type="ECO:0008006" key="3">
    <source>
        <dbReference type="Google" id="ProtNLM"/>
    </source>
</evidence>
<evidence type="ECO:0000313" key="1">
    <source>
        <dbReference type="EMBL" id="TGO15335.1"/>
    </source>
</evidence>
<organism evidence="1 2">
    <name type="scientific">Botrytis tulipae</name>
    <dbReference type="NCBI Taxonomy" id="87230"/>
    <lineage>
        <taxon>Eukaryota</taxon>
        <taxon>Fungi</taxon>
        <taxon>Dikarya</taxon>
        <taxon>Ascomycota</taxon>
        <taxon>Pezizomycotina</taxon>
        <taxon>Leotiomycetes</taxon>
        <taxon>Helotiales</taxon>
        <taxon>Sclerotiniaceae</taxon>
        <taxon>Botrytis</taxon>
    </lineage>
</organism>
<dbReference type="AlphaFoldDB" id="A0A4Z1ESV0"/>